<evidence type="ECO:0000256" key="7">
    <source>
        <dbReference type="SAM" id="Phobius"/>
    </source>
</evidence>
<evidence type="ECO:0000313" key="9">
    <source>
        <dbReference type="EMBL" id="GGH76559.1"/>
    </source>
</evidence>
<evidence type="ECO:0000313" key="10">
    <source>
        <dbReference type="Proteomes" id="UP000627292"/>
    </source>
</evidence>
<keyword evidence="10" id="KW-1185">Reference proteome</keyword>
<name>A0A917J369_9BACT</name>
<comment type="caution">
    <text evidence="9">The sequence shown here is derived from an EMBL/GenBank/DDBJ whole genome shotgun (WGS) entry which is preliminary data.</text>
</comment>
<comment type="similarity">
    <text evidence="2">Belongs to the ABC-4 integral membrane protein family. LolC/E subfamily.</text>
</comment>
<feature type="transmembrane region" description="Helical" evidence="7">
    <location>
        <begin position="370"/>
        <end position="391"/>
    </location>
</feature>
<accession>A0A917J369</accession>
<evidence type="ECO:0000256" key="2">
    <source>
        <dbReference type="ARBA" id="ARBA00005236"/>
    </source>
</evidence>
<keyword evidence="4 7" id="KW-0812">Transmembrane</keyword>
<protein>
    <submittedName>
        <fullName evidence="9">Membrane protein</fullName>
    </submittedName>
</protein>
<evidence type="ECO:0000256" key="3">
    <source>
        <dbReference type="ARBA" id="ARBA00022475"/>
    </source>
</evidence>
<feature type="domain" description="ABC3 transporter permease C-terminal" evidence="8">
    <location>
        <begin position="277"/>
        <end position="396"/>
    </location>
</feature>
<keyword evidence="3" id="KW-1003">Cell membrane</keyword>
<dbReference type="Pfam" id="PF02687">
    <property type="entry name" value="FtsX"/>
    <property type="match status" value="1"/>
</dbReference>
<gene>
    <name evidence="9" type="ORF">GCM10011379_41580</name>
</gene>
<sequence length="405" mass="45037">MELLFAWRYFKSKKSTNAINIIAWISVLAIAVGTTALIVVLSVFNGFEGLVRDLYTDFYSDIKIAPAKGKFFVLDKATQQTIQQTQGISQLSYVVEEKAMLLNGDYQTIVSLKGVDENYARTNRLTAHIKRGIYDLGTTDQPLLLAGTGIENAVVADPENRGLPLTLYLPDRGAKSFSADGGMRSFNVDISGAFMVQQEFDNKYAFTNLPFLQYMLDLKPNEYTSIEMAVANPDQLQKVKKSLQRALGDKFTVRTRLEQNQSLFTVMQVEKWVIYGILSLILLVAAFNMIGALTMLVMEKQKDIGLLKALGANDNLIQRIFLSEGLVLSAIGGGIGMLLAYIICFLQLHFKLVKLEGNTFIIDYYPVAMSGWDFLLVTCTVLLVTITASWLPARKAALQLQSLKS</sequence>
<keyword evidence="6 7" id="KW-0472">Membrane</keyword>
<comment type="subcellular location">
    <subcellularLocation>
        <location evidence="1">Cell membrane</location>
        <topology evidence="1">Multi-pass membrane protein</topology>
    </subcellularLocation>
</comment>
<evidence type="ECO:0000259" key="8">
    <source>
        <dbReference type="Pfam" id="PF02687"/>
    </source>
</evidence>
<dbReference type="GO" id="GO:0098797">
    <property type="term" value="C:plasma membrane protein complex"/>
    <property type="evidence" value="ECO:0007669"/>
    <property type="project" value="TreeGrafter"/>
</dbReference>
<evidence type="ECO:0000256" key="4">
    <source>
        <dbReference type="ARBA" id="ARBA00022692"/>
    </source>
</evidence>
<feature type="transmembrane region" description="Helical" evidence="7">
    <location>
        <begin position="21"/>
        <end position="44"/>
    </location>
</feature>
<dbReference type="PANTHER" id="PTHR30489">
    <property type="entry name" value="LIPOPROTEIN-RELEASING SYSTEM TRANSMEMBRANE PROTEIN LOLE"/>
    <property type="match status" value="1"/>
</dbReference>
<dbReference type="EMBL" id="BMIB01000004">
    <property type="protein sequence ID" value="GGH76559.1"/>
    <property type="molecule type" value="Genomic_DNA"/>
</dbReference>
<dbReference type="GO" id="GO:0044874">
    <property type="term" value="P:lipoprotein localization to outer membrane"/>
    <property type="evidence" value="ECO:0007669"/>
    <property type="project" value="TreeGrafter"/>
</dbReference>
<dbReference type="RefSeq" id="WP_188955952.1">
    <property type="nucleotide sequence ID" value="NZ_BMIB01000004.1"/>
</dbReference>
<feature type="transmembrane region" description="Helical" evidence="7">
    <location>
        <begin position="272"/>
        <end position="298"/>
    </location>
</feature>
<dbReference type="Proteomes" id="UP000627292">
    <property type="component" value="Unassembled WGS sequence"/>
</dbReference>
<evidence type="ECO:0000256" key="6">
    <source>
        <dbReference type="ARBA" id="ARBA00023136"/>
    </source>
</evidence>
<dbReference type="InterPro" id="IPR051447">
    <property type="entry name" value="Lipoprotein-release_system"/>
</dbReference>
<keyword evidence="5 7" id="KW-1133">Transmembrane helix</keyword>
<reference evidence="9" key="1">
    <citation type="journal article" date="2014" name="Int. J. Syst. Evol. Microbiol.">
        <title>Complete genome sequence of Corynebacterium casei LMG S-19264T (=DSM 44701T), isolated from a smear-ripened cheese.</title>
        <authorList>
            <consortium name="US DOE Joint Genome Institute (JGI-PGF)"/>
            <person name="Walter F."/>
            <person name="Albersmeier A."/>
            <person name="Kalinowski J."/>
            <person name="Ruckert C."/>
        </authorList>
    </citation>
    <scope>NUCLEOTIDE SEQUENCE</scope>
    <source>
        <strain evidence="9">CGMCC 1.15290</strain>
    </source>
</reference>
<feature type="transmembrane region" description="Helical" evidence="7">
    <location>
        <begin position="326"/>
        <end position="350"/>
    </location>
</feature>
<organism evidence="9 10">
    <name type="scientific">Filimonas zeae</name>
    <dbReference type="NCBI Taxonomy" id="1737353"/>
    <lineage>
        <taxon>Bacteria</taxon>
        <taxon>Pseudomonadati</taxon>
        <taxon>Bacteroidota</taxon>
        <taxon>Chitinophagia</taxon>
        <taxon>Chitinophagales</taxon>
        <taxon>Chitinophagaceae</taxon>
        <taxon>Filimonas</taxon>
    </lineage>
</organism>
<dbReference type="PANTHER" id="PTHR30489:SF0">
    <property type="entry name" value="LIPOPROTEIN-RELEASING SYSTEM TRANSMEMBRANE PROTEIN LOLE"/>
    <property type="match status" value="1"/>
</dbReference>
<reference evidence="9" key="2">
    <citation type="submission" date="2020-09" db="EMBL/GenBank/DDBJ databases">
        <authorList>
            <person name="Sun Q."/>
            <person name="Zhou Y."/>
        </authorList>
    </citation>
    <scope>NUCLEOTIDE SEQUENCE</scope>
    <source>
        <strain evidence="9">CGMCC 1.15290</strain>
    </source>
</reference>
<proteinExistence type="inferred from homology"/>
<dbReference type="InterPro" id="IPR003838">
    <property type="entry name" value="ABC3_permease_C"/>
</dbReference>
<evidence type="ECO:0000256" key="5">
    <source>
        <dbReference type="ARBA" id="ARBA00022989"/>
    </source>
</evidence>
<evidence type="ECO:0000256" key="1">
    <source>
        <dbReference type="ARBA" id="ARBA00004651"/>
    </source>
</evidence>
<dbReference type="AlphaFoldDB" id="A0A917J369"/>